<dbReference type="InterPro" id="IPR018253">
    <property type="entry name" value="DnaJ_domain_CS"/>
</dbReference>
<dbReference type="InterPro" id="IPR052763">
    <property type="entry name" value="DnaJ_C4"/>
</dbReference>
<feature type="transmembrane region" description="Helical" evidence="1">
    <location>
        <begin position="173"/>
        <end position="192"/>
    </location>
</feature>
<dbReference type="PANTHER" id="PTHR44825:SF1">
    <property type="entry name" value="DNAJ HOMOLOG SUBFAMILY C MEMBER 4"/>
    <property type="match status" value="1"/>
</dbReference>
<dbReference type="SUPFAM" id="SSF46565">
    <property type="entry name" value="Chaperone J-domain"/>
    <property type="match status" value="1"/>
</dbReference>
<dbReference type="PRINTS" id="PR00625">
    <property type="entry name" value="JDOMAIN"/>
</dbReference>
<organism evidence="3 4">
    <name type="scientific">Parthenolecanium corni</name>
    <dbReference type="NCBI Taxonomy" id="536013"/>
    <lineage>
        <taxon>Eukaryota</taxon>
        <taxon>Metazoa</taxon>
        <taxon>Ecdysozoa</taxon>
        <taxon>Arthropoda</taxon>
        <taxon>Hexapoda</taxon>
        <taxon>Insecta</taxon>
        <taxon>Pterygota</taxon>
        <taxon>Neoptera</taxon>
        <taxon>Paraneoptera</taxon>
        <taxon>Hemiptera</taxon>
        <taxon>Sternorrhyncha</taxon>
        <taxon>Coccoidea</taxon>
        <taxon>Coccidae</taxon>
        <taxon>Parthenolecanium</taxon>
    </lineage>
</organism>
<keyword evidence="1" id="KW-0812">Transmembrane</keyword>
<evidence type="ECO:0000256" key="1">
    <source>
        <dbReference type="SAM" id="Phobius"/>
    </source>
</evidence>
<proteinExistence type="predicted"/>
<dbReference type="SMART" id="SM00271">
    <property type="entry name" value="DnaJ"/>
    <property type="match status" value="1"/>
</dbReference>
<gene>
    <name evidence="3" type="ORF">V9T40_005444</name>
</gene>
<keyword evidence="1" id="KW-0472">Membrane</keyword>
<dbReference type="PROSITE" id="PS50076">
    <property type="entry name" value="DNAJ_2"/>
    <property type="match status" value="1"/>
</dbReference>
<feature type="domain" description="J" evidence="2">
    <location>
        <begin position="25"/>
        <end position="90"/>
    </location>
</feature>
<dbReference type="PROSITE" id="PS00636">
    <property type="entry name" value="DNAJ_1"/>
    <property type="match status" value="1"/>
</dbReference>
<sequence length="259" mass="30992">MNHLQNVVRDGSRSRRCLAVSCLFTHYDTLKVKRNATSKDIKDAYLKLSKQYHPDRNPNDPHSHDRFVKLQEAYQILGNVDAKRNYDATLGFGGGSNSKSGHSRPYGHPDYTQRDEWIRADKRRREQQFKDNFRRPEDYSDFYQRYSQPHKLSPEEMEQFYRMRSFSKSGRELYLTLGAIVFFVLLLEMYMARKKSKYYDYYSPFDDPMVTGRYPRSFDIEYQAQKLVNDEKYRDYLNREIEKGNVELREQQNQVSSET</sequence>
<name>A0AAN9Y4I8_9HEMI</name>
<dbReference type="InterPro" id="IPR036869">
    <property type="entry name" value="J_dom_sf"/>
</dbReference>
<dbReference type="AlphaFoldDB" id="A0AAN9Y4I8"/>
<dbReference type="Pfam" id="PF00226">
    <property type="entry name" value="DnaJ"/>
    <property type="match status" value="1"/>
</dbReference>
<reference evidence="3 4" key="1">
    <citation type="submission" date="2024-03" db="EMBL/GenBank/DDBJ databases">
        <title>Adaptation during the transition from Ophiocordyceps entomopathogen to insect associate is accompanied by gene loss and intensified selection.</title>
        <authorList>
            <person name="Ward C.M."/>
            <person name="Onetto C.A."/>
            <person name="Borneman A.R."/>
        </authorList>
    </citation>
    <scope>NUCLEOTIDE SEQUENCE [LARGE SCALE GENOMIC DNA]</scope>
    <source>
        <strain evidence="3">AWRI1</strain>
        <tissue evidence="3">Single Adult Female</tissue>
    </source>
</reference>
<accession>A0AAN9Y4I8</accession>
<evidence type="ECO:0000313" key="4">
    <source>
        <dbReference type="Proteomes" id="UP001367676"/>
    </source>
</evidence>
<keyword evidence="1" id="KW-1133">Transmembrane helix</keyword>
<protein>
    <recommendedName>
        <fullName evidence="2">J domain-containing protein</fullName>
    </recommendedName>
</protein>
<evidence type="ECO:0000313" key="3">
    <source>
        <dbReference type="EMBL" id="KAK7588199.1"/>
    </source>
</evidence>
<dbReference type="CDD" id="cd06257">
    <property type="entry name" value="DnaJ"/>
    <property type="match status" value="1"/>
</dbReference>
<dbReference type="EMBL" id="JBBCAQ010000023">
    <property type="protein sequence ID" value="KAK7588199.1"/>
    <property type="molecule type" value="Genomic_DNA"/>
</dbReference>
<dbReference type="Proteomes" id="UP001367676">
    <property type="component" value="Unassembled WGS sequence"/>
</dbReference>
<dbReference type="Gene3D" id="1.10.287.110">
    <property type="entry name" value="DnaJ domain"/>
    <property type="match status" value="1"/>
</dbReference>
<keyword evidence="4" id="KW-1185">Reference proteome</keyword>
<dbReference type="PANTHER" id="PTHR44825">
    <property type="match status" value="1"/>
</dbReference>
<comment type="caution">
    <text evidence="3">The sequence shown here is derived from an EMBL/GenBank/DDBJ whole genome shotgun (WGS) entry which is preliminary data.</text>
</comment>
<evidence type="ECO:0000259" key="2">
    <source>
        <dbReference type="PROSITE" id="PS50076"/>
    </source>
</evidence>
<dbReference type="InterPro" id="IPR001623">
    <property type="entry name" value="DnaJ_domain"/>
</dbReference>